<feature type="site" description="Transition state stabilizer" evidence="21">
    <location>
        <position position="73"/>
    </location>
</feature>
<feature type="binding site" evidence="20">
    <location>
        <position position="256"/>
    </location>
    <ligand>
        <name>Ca(2+)</name>
        <dbReference type="ChEBI" id="CHEBI:29108"/>
        <label>2</label>
    </ligand>
</feature>
<dbReference type="AlphaFoldDB" id="A0A199W2P4"/>
<dbReference type="InterPro" id="IPR019793">
    <property type="entry name" value="Peroxidases_heam-ligand_BS"/>
</dbReference>
<keyword evidence="9 20" id="KW-0479">Metal-binding</keyword>
<keyword evidence="17 23" id="KW-0376">Hydrogen peroxide</keyword>
<sequence>MGLSSSLSIAIFLLYFTSVLAGPDKKKPDYLTQIDGLDTDYYRKTCPKAEEIISKKVKHWISKDYTLGASLLRLHFHDCAIRGCDGSVLVNTTGSERYAKASRTLRGFDVIDDIKAELEDKCPKTVSCADILTAVARDATHEIGGPYWSLKYGRKDGRKSLAEEAEGVPMGRESVTGLIQFFQSKGLTLIDLVVLSGAHTIGRCSCGSIQYRIYNYTEYGLADPSIDLKFLNFLQRKCRQASEYTELDAVTPTIFDSVYYKNLQQRMGLLSTDQMLYADSRTGPLVKALAAQHNLFYQQFGVSMKKLSKVQVLTGDEGEVRTKCFAFN</sequence>
<feature type="binding site" description="axial binding residue" evidence="20">
    <location>
        <position position="199"/>
    </location>
    <ligand>
        <name>heme b</name>
        <dbReference type="ChEBI" id="CHEBI:60344"/>
    </ligand>
    <ligandPart>
        <name>Fe</name>
        <dbReference type="ChEBI" id="CHEBI:18248"/>
    </ligandPart>
</feature>
<evidence type="ECO:0000256" key="20">
    <source>
        <dbReference type="PIRSR" id="PIRSR600823-3"/>
    </source>
</evidence>
<evidence type="ECO:0000256" key="7">
    <source>
        <dbReference type="ARBA" id="ARBA00022559"/>
    </source>
</evidence>
<evidence type="ECO:0000256" key="22">
    <source>
        <dbReference type="PIRSR" id="PIRSR600823-5"/>
    </source>
</evidence>
<dbReference type="Gene3D" id="1.10.420.10">
    <property type="entry name" value="Peroxidase, domain 2"/>
    <property type="match status" value="1"/>
</dbReference>
<dbReference type="InterPro" id="IPR002016">
    <property type="entry name" value="Haem_peroxidase"/>
</dbReference>
<dbReference type="GO" id="GO:0140825">
    <property type="term" value="F:lactoperoxidase activity"/>
    <property type="evidence" value="ECO:0007669"/>
    <property type="project" value="UniProtKB-EC"/>
</dbReference>
<dbReference type="GO" id="GO:0046872">
    <property type="term" value="F:metal ion binding"/>
    <property type="evidence" value="ECO:0007669"/>
    <property type="project" value="UniProtKB-UniRule"/>
</dbReference>
<protein>
    <recommendedName>
        <fullName evidence="5 23">Peroxidase</fullName>
        <ecNumber evidence="5 23">1.11.1.7</ecNumber>
    </recommendedName>
</protein>
<keyword evidence="12 23" id="KW-0560">Oxidoreductase</keyword>
<evidence type="ECO:0000256" key="19">
    <source>
        <dbReference type="PIRSR" id="PIRSR600823-2"/>
    </source>
</evidence>
<feature type="disulfide bond" evidence="22">
    <location>
        <begin position="206"/>
        <end position="238"/>
    </location>
</feature>
<dbReference type="FunFam" id="1.10.520.10:FF:000006">
    <property type="entry name" value="Peroxidase"/>
    <property type="match status" value="1"/>
</dbReference>
<evidence type="ECO:0000256" key="23">
    <source>
        <dbReference type="RuleBase" id="RU362060"/>
    </source>
</evidence>
<feature type="binding site" evidence="20">
    <location>
        <position position="83"/>
    </location>
    <ligand>
        <name>Ca(2+)</name>
        <dbReference type="ChEBI" id="CHEBI:29108"/>
        <label>1</label>
    </ligand>
</feature>
<accession>A0A199W2P4</accession>
<evidence type="ECO:0000256" key="5">
    <source>
        <dbReference type="ARBA" id="ARBA00012313"/>
    </source>
</evidence>
<feature type="binding site" evidence="20">
    <location>
        <position position="87"/>
    </location>
    <ligand>
        <name>Ca(2+)</name>
        <dbReference type="ChEBI" id="CHEBI:29108"/>
        <label>1</label>
    </ligand>
</feature>
<evidence type="ECO:0000313" key="26">
    <source>
        <dbReference type="Proteomes" id="UP000092600"/>
    </source>
</evidence>
<evidence type="ECO:0000256" key="9">
    <source>
        <dbReference type="ARBA" id="ARBA00022723"/>
    </source>
</evidence>
<feature type="binding site" evidence="20">
    <location>
        <position position="248"/>
    </location>
    <ligand>
        <name>Ca(2+)</name>
        <dbReference type="ChEBI" id="CHEBI:29108"/>
        <label>2</label>
    </ligand>
</feature>
<comment type="cofactor">
    <cofactor evidence="20 23">
        <name>heme b</name>
        <dbReference type="ChEBI" id="CHEBI:60344"/>
    </cofactor>
    <text evidence="20 23">Binds 1 heme b (iron(II)-protoporphyrin IX) group per subunit.</text>
</comment>
<keyword evidence="14 22" id="KW-1015">Disulfide bond</keyword>
<dbReference type="PANTHER" id="PTHR31517">
    <property type="match status" value="1"/>
</dbReference>
<feature type="disulfide bond" evidence="22">
    <location>
        <begin position="46"/>
        <end position="122"/>
    </location>
</feature>
<proteinExistence type="inferred from homology"/>
<comment type="similarity">
    <text evidence="4">Belongs to the peroxidase family. Ascorbate peroxidase subfamily.</text>
</comment>
<evidence type="ECO:0000256" key="16">
    <source>
        <dbReference type="ARBA" id="ARBA00023283"/>
    </source>
</evidence>
<evidence type="ECO:0000256" key="6">
    <source>
        <dbReference type="ARBA" id="ARBA00022525"/>
    </source>
</evidence>
<feature type="domain" description="Plant heme peroxidase family profile" evidence="24">
    <location>
        <begin position="36"/>
        <end position="328"/>
    </location>
</feature>
<feature type="binding site" evidence="20">
    <location>
        <position position="200"/>
    </location>
    <ligand>
        <name>Ca(2+)</name>
        <dbReference type="ChEBI" id="CHEBI:29108"/>
        <label>2</label>
    </ligand>
</feature>
<evidence type="ECO:0000256" key="4">
    <source>
        <dbReference type="ARBA" id="ARBA00006873"/>
    </source>
</evidence>
<keyword evidence="16" id="KW-0873">Pyrrolidone carboxylic acid</keyword>
<dbReference type="InterPro" id="IPR033905">
    <property type="entry name" value="Secretory_peroxidase"/>
</dbReference>
<dbReference type="GO" id="GO:0006979">
    <property type="term" value="P:response to oxidative stress"/>
    <property type="evidence" value="ECO:0007669"/>
    <property type="project" value="UniProtKB-UniRule"/>
</dbReference>
<evidence type="ECO:0000256" key="13">
    <source>
        <dbReference type="ARBA" id="ARBA00023004"/>
    </source>
</evidence>
<name>A0A199W2P4_ANACO</name>
<dbReference type="PRINTS" id="PR00458">
    <property type="entry name" value="PEROXIDASE"/>
</dbReference>
<reference evidence="25 26" key="1">
    <citation type="journal article" date="2016" name="DNA Res.">
        <title>The draft genome of MD-2 pineapple using hybrid error correction of long reads.</title>
        <authorList>
            <person name="Redwan R.M."/>
            <person name="Saidin A."/>
            <person name="Kumar S.V."/>
        </authorList>
    </citation>
    <scope>NUCLEOTIDE SEQUENCE [LARGE SCALE GENOMIC DNA]</scope>
    <source>
        <strain evidence="26">cv. MD2</strain>
        <tissue evidence="25">Leaf</tissue>
    </source>
</reference>
<keyword evidence="11 20" id="KW-0106">Calcium</keyword>
<dbReference type="Proteomes" id="UP000092600">
    <property type="component" value="Unassembled WGS sequence"/>
</dbReference>
<evidence type="ECO:0000256" key="15">
    <source>
        <dbReference type="ARBA" id="ARBA00023180"/>
    </source>
</evidence>
<dbReference type="SUPFAM" id="SSF48113">
    <property type="entry name" value="Heme-dependent peroxidases"/>
    <property type="match status" value="1"/>
</dbReference>
<dbReference type="CDD" id="cd00693">
    <property type="entry name" value="secretory_peroxidase"/>
    <property type="match status" value="1"/>
</dbReference>
<dbReference type="GO" id="GO:0042744">
    <property type="term" value="P:hydrogen peroxide catabolic process"/>
    <property type="evidence" value="ECO:0007669"/>
    <property type="project" value="UniProtKB-KW"/>
</dbReference>
<keyword evidence="6 23" id="KW-0964">Secreted</keyword>
<dbReference type="EMBL" id="LSRQ01000380">
    <property type="protein sequence ID" value="OAY83170.1"/>
    <property type="molecule type" value="Genomic_DNA"/>
</dbReference>
<evidence type="ECO:0000256" key="8">
    <source>
        <dbReference type="ARBA" id="ARBA00022617"/>
    </source>
</evidence>
<comment type="cofactor">
    <cofactor evidence="20 23">
        <name>Ca(2+)</name>
        <dbReference type="ChEBI" id="CHEBI:29108"/>
    </cofactor>
    <text evidence="20 23">Binds 2 calcium ions per subunit.</text>
</comment>
<feature type="disulfide bond" evidence="22">
    <location>
        <begin position="79"/>
        <end position="84"/>
    </location>
</feature>
<feature type="chain" id="PRO_5008444359" description="Peroxidase" evidence="23">
    <location>
        <begin position="22"/>
        <end position="328"/>
    </location>
</feature>
<dbReference type="PROSITE" id="PS00436">
    <property type="entry name" value="PEROXIDASE_2"/>
    <property type="match status" value="1"/>
</dbReference>
<feature type="signal peptide" evidence="23">
    <location>
        <begin position="1"/>
        <end position="21"/>
    </location>
</feature>
<evidence type="ECO:0000256" key="10">
    <source>
        <dbReference type="ARBA" id="ARBA00022729"/>
    </source>
</evidence>
<keyword evidence="15" id="KW-0325">Glycoprotein</keyword>
<evidence type="ECO:0000313" key="25">
    <source>
        <dbReference type="EMBL" id="OAY83170.1"/>
    </source>
</evidence>
<dbReference type="InterPro" id="IPR010255">
    <property type="entry name" value="Haem_peroxidase_sf"/>
</dbReference>
<feature type="binding site" evidence="20">
    <location>
        <position position="251"/>
    </location>
    <ligand>
        <name>Ca(2+)</name>
        <dbReference type="ChEBI" id="CHEBI:29108"/>
        <label>2</label>
    </ligand>
</feature>
<dbReference type="PROSITE" id="PS50873">
    <property type="entry name" value="PEROXIDASE_4"/>
    <property type="match status" value="1"/>
</dbReference>
<evidence type="ECO:0000256" key="3">
    <source>
        <dbReference type="ARBA" id="ARBA00004613"/>
    </source>
</evidence>
<dbReference type="GO" id="GO:0020037">
    <property type="term" value="F:heme binding"/>
    <property type="evidence" value="ECO:0007669"/>
    <property type="project" value="UniProtKB-UniRule"/>
</dbReference>
<evidence type="ECO:0000256" key="1">
    <source>
        <dbReference type="ARBA" id="ARBA00000189"/>
    </source>
</evidence>
<dbReference type="Gene3D" id="1.10.520.10">
    <property type="match status" value="1"/>
</dbReference>
<feature type="binding site" evidence="20">
    <location>
        <position position="85"/>
    </location>
    <ligand>
        <name>Ca(2+)</name>
        <dbReference type="ChEBI" id="CHEBI:29108"/>
        <label>1</label>
    </ligand>
</feature>
<feature type="binding site" evidence="20">
    <location>
        <position position="78"/>
    </location>
    <ligand>
        <name>Ca(2+)</name>
        <dbReference type="ChEBI" id="CHEBI:29108"/>
        <label>1</label>
    </ligand>
</feature>
<feature type="binding site" evidence="19">
    <location>
        <position position="169"/>
    </location>
    <ligand>
        <name>substrate</name>
    </ligand>
</feature>
<evidence type="ECO:0000256" key="14">
    <source>
        <dbReference type="ARBA" id="ARBA00023157"/>
    </source>
</evidence>
<dbReference type="EC" id="1.11.1.7" evidence="5 23"/>
<comment type="catalytic activity">
    <reaction evidence="1 23">
        <text>2 a phenolic donor + H2O2 = 2 a phenolic radical donor + 2 H2O</text>
        <dbReference type="Rhea" id="RHEA:56136"/>
        <dbReference type="ChEBI" id="CHEBI:15377"/>
        <dbReference type="ChEBI" id="CHEBI:16240"/>
        <dbReference type="ChEBI" id="CHEBI:139520"/>
        <dbReference type="ChEBI" id="CHEBI:139521"/>
        <dbReference type="EC" id="1.11.1.7"/>
    </reaction>
</comment>
<feature type="disulfide bond" evidence="22">
    <location>
        <begin position="128"/>
        <end position="324"/>
    </location>
</feature>
<dbReference type="PROSITE" id="PS00435">
    <property type="entry name" value="PEROXIDASE_1"/>
    <property type="match status" value="1"/>
</dbReference>
<dbReference type="InterPro" id="IPR000823">
    <property type="entry name" value="Peroxidase_pln"/>
</dbReference>
<evidence type="ECO:0000259" key="24">
    <source>
        <dbReference type="PROSITE" id="PS50873"/>
    </source>
</evidence>
<dbReference type="PRINTS" id="PR00461">
    <property type="entry name" value="PLPEROXIDASE"/>
</dbReference>
<gene>
    <name evidence="25" type="ORF">ACMD2_17535</name>
</gene>
<feature type="active site" description="Proton acceptor" evidence="18">
    <location>
        <position position="77"/>
    </location>
</feature>
<comment type="similarity">
    <text evidence="23">Belongs to the peroxidase family. Classical plant (class III) peroxidase subfamily.</text>
</comment>
<dbReference type="Pfam" id="PF00141">
    <property type="entry name" value="peroxidase"/>
    <property type="match status" value="1"/>
</dbReference>
<evidence type="ECO:0000256" key="21">
    <source>
        <dbReference type="PIRSR" id="PIRSR600823-4"/>
    </source>
</evidence>
<evidence type="ECO:0000256" key="17">
    <source>
        <dbReference type="ARBA" id="ARBA00023324"/>
    </source>
</evidence>
<dbReference type="FunFam" id="1.10.420.10:FF:000001">
    <property type="entry name" value="Peroxidase"/>
    <property type="match status" value="1"/>
</dbReference>
<evidence type="ECO:0000256" key="11">
    <source>
        <dbReference type="ARBA" id="ARBA00022837"/>
    </source>
</evidence>
<evidence type="ECO:0000256" key="12">
    <source>
        <dbReference type="ARBA" id="ARBA00023002"/>
    </source>
</evidence>
<comment type="caution">
    <text evidence="25">The sequence shown here is derived from an EMBL/GenBank/DDBJ whole genome shotgun (WGS) entry which is preliminary data.</text>
</comment>
<organism evidence="25 26">
    <name type="scientific">Ananas comosus</name>
    <name type="common">Pineapple</name>
    <name type="synonym">Ananas ananas</name>
    <dbReference type="NCBI Taxonomy" id="4615"/>
    <lineage>
        <taxon>Eukaryota</taxon>
        <taxon>Viridiplantae</taxon>
        <taxon>Streptophyta</taxon>
        <taxon>Embryophyta</taxon>
        <taxon>Tracheophyta</taxon>
        <taxon>Spermatophyta</taxon>
        <taxon>Magnoliopsida</taxon>
        <taxon>Liliopsida</taxon>
        <taxon>Poales</taxon>
        <taxon>Bromeliaceae</taxon>
        <taxon>Bromelioideae</taxon>
        <taxon>Ananas</taxon>
    </lineage>
</organism>
<comment type="subcellular location">
    <subcellularLocation>
        <location evidence="3 23">Secreted</location>
    </subcellularLocation>
</comment>
<dbReference type="PANTHER" id="PTHR31517:SF17">
    <property type="entry name" value="PEROXIDASE 6"/>
    <property type="match status" value="1"/>
</dbReference>
<dbReference type="InterPro" id="IPR019794">
    <property type="entry name" value="Peroxidases_AS"/>
</dbReference>
<dbReference type="STRING" id="4615.A0A199W2P4"/>
<comment type="function">
    <text evidence="2">Removal of H(2)O(2), oxidation of toxic reductants, biosynthesis and degradation of lignin, suberization, auxin catabolism, response to environmental stresses such as wounding, pathogen attack and oxidative stress. These functions might be dependent on each isozyme/isoform in each plant tissue.</text>
</comment>
<keyword evidence="8 23" id="KW-0349">Heme</keyword>
<keyword evidence="13 20" id="KW-0408">Iron</keyword>
<evidence type="ECO:0000256" key="18">
    <source>
        <dbReference type="PIRSR" id="PIRSR600823-1"/>
    </source>
</evidence>
<keyword evidence="7 23" id="KW-0575">Peroxidase</keyword>
<feature type="binding site" evidence="20">
    <location>
        <position position="96"/>
    </location>
    <ligand>
        <name>Ca(2+)</name>
        <dbReference type="ChEBI" id="CHEBI:29108"/>
        <label>1</label>
    </ligand>
</feature>
<dbReference type="GO" id="GO:0005576">
    <property type="term" value="C:extracellular region"/>
    <property type="evidence" value="ECO:0007669"/>
    <property type="project" value="UniProtKB-SubCell"/>
</dbReference>
<evidence type="ECO:0000256" key="2">
    <source>
        <dbReference type="ARBA" id="ARBA00002322"/>
    </source>
</evidence>
<keyword evidence="10 23" id="KW-0732">Signal</keyword>